<evidence type="ECO:0000313" key="2">
    <source>
        <dbReference type="EMBL" id="MCD9561164.1"/>
    </source>
</evidence>
<keyword evidence="3" id="KW-1185">Reference proteome</keyword>
<protein>
    <submittedName>
        <fullName evidence="2">Uncharacterized protein</fullName>
    </submittedName>
</protein>
<feature type="transmembrane region" description="Helical" evidence="1">
    <location>
        <begin position="76"/>
        <end position="94"/>
    </location>
</feature>
<feature type="transmembrane region" description="Helical" evidence="1">
    <location>
        <begin position="114"/>
        <end position="134"/>
    </location>
</feature>
<keyword evidence="1" id="KW-0472">Membrane</keyword>
<keyword evidence="1" id="KW-1133">Transmembrane helix</keyword>
<dbReference type="PANTHER" id="PTHR34741">
    <property type="entry name" value="IMAP FAMILY MEMBER 1, PUTATIVE-RELATED"/>
    <property type="match status" value="1"/>
</dbReference>
<name>A0ABS8UQN0_DATST</name>
<accession>A0ABS8UQN0</accession>
<organism evidence="2 3">
    <name type="scientific">Datura stramonium</name>
    <name type="common">Jimsonweed</name>
    <name type="synonym">Common thornapple</name>
    <dbReference type="NCBI Taxonomy" id="4076"/>
    <lineage>
        <taxon>Eukaryota</taxon>
        <taxon>Viridiplantae</taxon>
        <taxon>Streptophyta</taxon>
        <taxon>Embryophyta</taxon>
        <taxon>Tracheophyta</taxon>
        <taxon>Spermatophyta</taxon>
        <taxon>Magnoliopsida</taxon>
        <taxon>eudicotyledons</taxon>
        <taxon>Gunneridae</taxon>
        <taxon>Pentapetalae</taxon>
        <taxon>asterids</taxon>
        <taxon>lamiids</taxon>
        <taxon>Solanales</taxon>
        <taxon>Solanaceae</taxon>
        <taxon>Solanoideae</taxon>
        <taxon>Datureae</taxon>
        <taxon>Datura</taxon>
    </lineage>
</organism>
<dbReference type="Proteomes" id="UP000823775">
    <property type="component" value="Unassembled WGS sequence"/>
</dbReference>
<feature type="transmembrane region" description="Helical" evidence="1">
    <location>
        <begin position="146"/>
        <end position="163"/>
    </location>
</feature>
<sequence>MELPNFVNKFVFRLRERIGYYFPSGATIVSPNSLGTTGLPLDESVTTTQLEEQLEEQLEVEERNPVVEAGRNDFDWSTLFMAFCLTAGVEIALLSIQGNGRSDNDDDDDGSLPLYFQLLSFFILLAFASLFVGRFIKCNYPVESQVLERAGILFATTAFYLAMTMSFSLFLKGCSWGIFLFSLLAIAICNRS</sequence>
<evidence type="ECO:0000313" key="3">
    <source>
        <dbReference type="Proteomes" id="UP000823775"/>
    </source>
</evidence>
<gene>
    <name evidence="2" type="ORF">HAX54_020142</name>
</gene>
<proteinExistence type="predicted"/>
<keyword evidence="1" id="KW-0812">Transmembrane</keyword>
<dbReference type="PANTHER" id="PTHR34741:SF2">
    <property type="entry name" value="VESICLE TRANSPORT PROTEIN"/>
    <property type="match status" value="1"/>
</dbReference>
<dbReference type="EMBL" id="JACEIK010002437">
    <property type="protein sequence ID" value="MCD9561164.1"/>
    <property type="molecule type" value="Genomic_DNA"/>
</dbReference>
<comment type="caution">
    <text evidence="2">The sequence shown here is derived from an EMBL/GenBank/DDBJ whole genome shotgun (WGS) entry which is preliminary data.</text>
</comment>
<evidence type="ECO:0000256" key="1">
    <source>
        <dbReference type="SAM" id="Phobius"/>
    </source>
</evidence>
<feature type="transmembrane region" description="Helical" evidence="1">
    <location>
        <begin position="169"/>
        <end position="189"/>
    </location>
</feature>
<reference evidence="2 3" key="1">
    <citation type="journal article" date="2021" name="BMC Genomics">
        <title>Datura genome reveals duplications of psychoactive alkaloid biosynthetic genes and high mutation rate following tissue culture.</title>
        <authorList>
            <person name="Rajewski A."/>
            <person name="Carter-House D."/>
            <person name="Stajich J."/>
            <person name="Litt A."/>
        </authorList>
    </citation>
    <scope>NUCLEOTIDE SEQUENCE [LARGE SCALE GENOMIC DNA]</scope>
    <source>
        <strain evidence="2">AR-01</strain>
    </source>
</reference>